<feature type="binding site" evidence="11">
    <location>
        <position position="140"/>
    </location>
    <ligand>
        <name>ATP</name>
        <dbReference type="ChEBI" id="CHEBI:30616"/>
    </ligand>
</feature>
<reference evidence="13" key="1">
    <citation type="submission" date="2021-02" db="EMBL/GenBank/DDBJ databases">
        <title>Genome sequence Cadophora malorum strain M34.</title>
        <authorList>
            <person name="Stefanovic E."/>
            <person name="Vu D."/>
            <person name="Scully C."/>
            <person name="Dijksterhuis J."/>
            <person name="Roader J."/>
            <person name="Houbraken J."/>
        </authorList>
    </citation>
    <scope>NUCLEOTIDE SEQUENCE</scope>
    <source>
        <strain evidence="13">M34</strain>
    </source>
</reference>
<dbReference type="GO" id="GO:0005524">
    <property type="term" value="F:ATP binding"/>
    <property type="evidence" value="ECO:0007669"/>
    <property type="project" value="UniProtKB-UniRule"/>
</dbReference>
<evidence type="ECO:0000256" key="4">
    <source>
        <dbReference type="ARBA" id="ARBA00022723"/>
    </source>
</evidence>
<gene>
    <name evidence="13" type="ORF">IFR04_002671</name>
</gene>
<dbReference type="GO" id="GO:0004497">
    <property type="term" value="F:monooxygenase activity"/>
    <property type="evidence" value="ECO:0007669"/>
    <property type="project" value="UniProtKB-KW"/>
</dbReference>
<dbReference type="PROSITE" id="PS50011">
    <property type="entry name" value="PROTEIN_KINASE_DOM"/>
    <property type="match status" value="1"/>
</dbReference>
<dbReference type="CDD" id="cd00180">
    <property type="entry name" value="PKc"/>
    <property type="match status" value="1"/>
</dbReference>
<keyword evidence="3" id="KW-0418">Kinase</keyword>
<comment type="caution">
    <text evidence="13">The sequence shown here is derived from an EMBL/GenBank/DDBJ whole genome shotgun (WGS) entry which is preliminary data.</text>
</comment>
<evidence type="ECO:0000256" key="11">
    <source>
        <dbReference type="PROSITE-ProRule" id="PRU10141"/>
    </source>
</evidence>
<keyword evidence="9" id="KW-0503">Monooxygenase</keyword>
<dbReference type="PROSITE" id="PS00086">
    <property type="entry name" value="CYTOCHROME_P450"/>
    <property type="match status" value="1"/>
</dbReference>
<evidence type="ECO:0000256" key="7">
    <source>
        <dbReference type="ARBA" id="ARBA00023002"/>
    </source>
</evidence>
<dbReference type="Gene3D" id="1.10.510.10">
    <property type="entry name" value="Transferase(Phosphotransferase) domain 1"/>
    <property type="match status" value="1"/>
</dbReference>
<dbReference type="PROSITE" id="PS00108">
    <property type="entry name" value="PROTEIN_KINASE_ST"/>
    <property type="match status" value="1"/>
</dbReference>
<dbReference type="GO" id="GO:0016705">
    <property type="term" value="F:oxidoreductase activity, acting on paired donors, with incorporation or reduction of molecular oxygen"/>
    <property type="evidence" value="ECO:0007669"/>
    <property type="project" value="InterPro"/>
</dbReference>
<protein>
    <recommendedName>
        <fullName evidence="12">Protein kinase domain-containing protein</fullName>
    </recommendedName>
</protein>
<dbReference type="SUPFAM" id="SSF56112">
    <property type="entry name" value="Protein kinase-like (PK-like)"/>
    <property type="match status" value="1"/>
</dbReference>
<evidence type="ECO:0000256" key="2">
    <source>
        <dbReference type="ARBA" id="ARBA00010617"/>
    </source>
</evidence>
<dbReference type="PANTHER" id="PTHR24305:SF157">
    <property type="entry name" value="N-ACETYLTRYPTOPHAN 6-HYDROXYLASE IVOC-RELATED"/>
    <property type="match status" value="1"/>
</dbReference>
<dbReference type="GO" id="GO:0004674">
    <property type="term" value="F:protein serine/threonine kinase activity"/>
    <property type="evidence" value="ECO:0007669"/>
    <property type="project" value="UniProtKB-KW"/>
</dbReference>
<dbReference type="InterPro" id="IPR017972">
    <property type="entry name" value="Cyt_P450_CS"/>
</dbReference>
<proteinExistence type="inferred from homology"/>
<keyword evidence="3" id="KW-0723">Serine/threonine-protein kinase</keyword>
<dbReference type="GO" id="GO:0005506">
    <property type="term" value="F:iron ion binding"/>
    <property type="evidence" value="ECO:0007669"/>
    <property type="project" value="InterPro"/>
</dbReference>
<keyword evidence="3" id="KW-0808">Transferase</keyword>
<keyword evidence="10" id="KW-0349">Heme</keyword>
<keyword evidence="14" id="KW-1185">Reference proteome</keyword>
<dbReference type="Pfam" id="PF00069">
    <property type="entry name" value="Pkinase"/>
    <property type="match status" value="1"/>
</dbReference>
<dbReference type="InterPro" id="IPR000719">
    <property type="entry name" value="Prot_kinase_dom"/>
</dbReference>
<dbReference type="Pfam" id="PF00067">
    <property type="entry name" value="p450"/>
    <property type="match status" value="1"/>
</dbReference>
<feature type="binding site" description="axial binding residue" evidence="10">
    <location>
        <position position="877"/>
    </location>
    <ligand>
        <name>heme</name>
        <dbReference type="ChEBI" id="CHEBI:30413"/>
    </ligand>
    <ligandPart>
        <name>Fe</name>
        <dbReference type="ChEBI" id="CHEBI:18248"/>
    </ligandPart>
</feature>
<dbReference type="InterPro" id="IPR002401">
    <property type="entry name" value="Cyt_P450_E_grp-I"/>
</dbReference>
<keyword evidence="4 10" id="KW-0479">Metal-binding</keyword>
<dbReference type="InterPro" id="IPR001128">
    <property type="entry name" value="Cyt_P450"/>
</dbReference>
<feature type="domain" description="Protein kinase" evidence="12">
    <location>
        <begin position="105"/>
        <end position="433"/>
    </location>
</feature>
<dbReference type="PRINTS" id="PR00385">
    <property type="entry name" value="P450"/>
</dbReference>
<dbReference type="PRINTS" id="PR00463">
    <property type="entry name" value="EP450I"/>
</dbReference>
<evidence type="ECO:0000256" key="10">
    <source>
        <dbReference type="PIRSR" id="PIRSR602401-1"/>
    </source>
</evidence>
<dbReference type="PROSITE" id="PS00107">
    <property type="entry name" value="PROTEIN_KINASE_ATP"/>
    <property type="match status" value="1"/>
</dbReference>
<dbReference type="EMBL" id="JAFJYH010000023">
    <property type="protein sequence ID" value="KAG4424267.1"/>
    <property type="molecule type" value="Genomic_DNA"/>
</dbReference>
<dbReference type="PANTHER" id="PTHR24305">
    <property type="entry name" value="CYTOCHROME P450"/>
    <property type="match status" value="1"/>
</dbReference>
<dbReference type="InterPro" id="IPR001245">
    <property type="entry name" value="Ser-Thr/Tyr_kinase_cat_dom"/>
</dbReference>
<keyword evidence="6 11" id="KW-0067">ATP-binding</keyword>
<dbReference type="GO" id="GO:0020037">
    <property type="term" value="F:heme binding"/>
    <property type="evidence" value="ECO:0007669"/>
    <property type="project" value="InterPro"/>
</dbReference>
<accession>A0A8H8BUD5</accession>
<sequence length="935" mass="106564">MANDIGQQPDVARYNRWLDYNDPAGRAIQLTAAEIKDQYRRRPYVPAARALPRSSILEAPLAPIIPPPPINTIEHAQYLAGFLDGNGNPPDELESPNRRYLVPNWKPRKILGEGNYGIVALFEYDALAPNQPKEKKVVVKQLHDVVQEDLSSEATYMADCRLFSFSSHIVRLLTATDDIQADLRRIVMEYCPQGSIGGLLDRRISRNLPFQELTLWSIFECLVDACSVLGFGRELILSIDPEEHTATVNPVPDWDVLIHSDIKPDNFLLGNRNRTHTETPICKLTDFGLATRLFDEPDVQMLDERNMEMREYGTEGYFTPEQFTPRWNYERWRETEVAGVYGSATNIWGIGAIMYQLACLDENPPKHLYPFTPAYEISGGPAKGDTYGFDIESTDYSNTLKHMILECLYEKPAHRCKLEDMKYIINKSIDEIIEIDGAAYRLFLGPLAHFPGPKLAALTGWYETYFDCVKKGRYWVEIERMHQKYGSIEIRTIIRLELCLQTAGPVVRISPWELHVNDPDWNEPYKISSRVDKYHWYYKFVGSSDAAFGTADHDLHRVRRKAQQNYFTQEAVTQFDAKLKIICGKFRARLEEFKGTGQPVNLSNAFRSLATDAVTEFCFHKSYNLLDEPDFAASFQRAIRDFPQIGVWHRHFGLILDIFSAMPRWLVAMIDPAGVSVHDFFNDIVGTTNSIVNSHATTAKVADKSNAIHQMLESPTLSAQDKAAWRLALEARTFVGAGTETTGNTLTVTMFHLLDNPEMFQKLKTEIQEAQRKSKGHLGYRDLQQLPFLSSIILEGLRISSSVAGRLPRVNTREAIMYGNYAIPPGTPVSTTQKLIHDNSSIFKEPRSFRPERWRDPTERKYLEKYLQPFGRGSRACLGIHLAYAELYSTLALIVGNFDLKLFDTVKEDIEQVHDFFSPFPKSGKGLRATVEREL</sequence>
<evidence type="ECO:0000259" key="12">
    <source>
        <dbReference type="PROSITE" id="PS50011"/>
    </source>
</evidence>
<dbReference type="Proteomes" id="UP000664132">
    <property type="component" value="Unassembled WGS sequence"/>
</dbReference>
<evidence type="ECO:0000256" key="9">
    <source>
        <dbReference type="ARBA" id="ARBA00023033"/>
    </source>
</evidence>
<keyword evidence="8 10" id="KW-0408">Iron</keyword>
<evidence type="ECO:0000256" key="3">
    <source>
        <dbReference type="ARBA" id="ARBA00022527"/>
    </source>
</evidence>
<dbReference type="InterPro" id="IPR008271">
    <property type="entry name" value="Ser/Thr_kinase_AS"/>
</dbReference>
<dbReference type="Pfam" id="PF07714">
    <property type="entry name" value="PK_Tyr_Ser-Thr"/>
    <property type="match status" value="1"/>
</dbReference>
<dbReference type="Gene3D" id="1.10.630.10">
    <property type="entry name" value="Cytochrome P450"/>
    <property type="match status" value="1"/>
</dbReference>
<evidence type="ECO:0000313" key="14">
    <source>
        <dbReference type="Proteomes" id="UP000664132"/>
    </source>
</evidence>
<comment type="similarity">
    <text evidence="2">Belongs to the cytochrome P450 family.</text>
</comment>
<evidence type="ECO:0000256" key="5">
    <source>
        <dbReference type="ARBA" id="ARBA00022741"/>
    </source>
</evidence>
<dbReference type="InterPro" id="IPR050121">
    <property type="entry name" value="Cytochrome_P450_monoxygenase"/>
</dbReference>
<comment type="cofactor">
    <cofactor evidence="1 10">
        <name>heme</name>
        <dbReference type="ChEBI" id="CHEBI:30413"/>
    </cofactor>
</comment>
<keyword evidence="7" id="KW-0560">Oxidoreductase</keyword>
<dbReference type="InterPro" id="IPR011009">
    <property type="entry name" value="Kinase-like_dom_sf"/>
</dbReference>
<dbReference type="OrthoDB" id="3945418at2759"/>
<dbReference type="InterPro" id="IPR017441">
    <property type="entry name" value="Protein_kinase_ATP_BS"/>
</dbReference>
<dbReference type="AlphaFoldDB" id="A0A8H8BUD5"/>
<organism evidence="13 14">
    <name type="scientific">Cadophora malorum</name>
    <dbReference type="NCBI Taxonomy" id="108018"/>
    <lineage>
        <taxon>Eukaryota</taxon>
        <taxon>Fungi</taxon>
        <taxon>Dikarya</taxon>
        <taxon>Ascomycota</taxon>
        <taxon>Pezizomycotina</taxon>
        <taxon>Leotiomycetes</taxon>
        <taxon>Helotiales</taxon>
        <taxon>Ploettnerulaceae</taxon>
        <taxon>Cadophora</taxon>
    </lineage>
</organism>
<name>A0A8H8BUD5_9HELO</name>
<evidence type="ECO:0000256" key="1">
    <source>
        <dbReference type="ARBA" id="ARBA00001971"/>
    </source>
</evidence>
<dbReference type="SMART" id="SM00220">
    <property type="entry name" value="S_TKc"/>
    <property type="match status" value="1"/>
</dbReference>
<evidence type="ECO:0000256" key="6">
    <source>
        <dbReference type="ARBA" id="ARBA00022840"/>
    </source>
</evidence>
<evidence type="ECO:0000256" key="8">
    <source>
        <dbReference type="ARBA" id="ARBA00023004"/>
    </source>
</evidence>
<dbReference type="SUPFAM" id="SSF48264">
    <property type="entry name" value="Cytochrome P450"/>
    <property type="match status" value="1"/>
</dbReference>
<evidence type="ECO:0000313" key="13">
    <source>
        <dbReference type="EMBL" id="KAG4424267.1"/>
    </source>
</evidence>
<dbReference type="CDD" id="cd11062">
    <property type="entry name" value="CYP58-like"/>
    <property type="match status" value="1"/>
</dbReference>
<dbReference type="InterPro" id="IPR036396">
    <property type="entry name" value="Cyt_P450_sf"/>
</dbReference>
<keyword evidence="5 11" id="KW-0547">Nucleotide-binding</keyword>